<feature type="compositionally biased region" description="Polar residues" evidence="1">
    <location>
        <begin position="85"/>
        <end position="101"/>
    </location>
</feature>
<dbReference type="RefSeq" id="XP_007415342.1">
    <property type="nucleotide sequence ID" value="XM_007415280.1"/>
</dbReference>
<feature type="compositionally biased region" description="Basic residues" evidence="1">
    <location>
        <begin position="105"/>
        <end position="115"/>
    </location>
</feature>
<keyword evidence="3" id="KW-1185">Reference proteome</keyword>
<proteinExistence type="predicted"/>
<evidence type="ECO:0000313" key="2">
    <source>
        <dbReference type="EMBL" id="EGG01492.1"/>
    </source>
</evidence>
<dbReference type="OrthoDB" id="10433179at2759"/>
<feature type="compositionally biased region" description="Basic and acidic residues" evidence="1">
    <location>
        <begin position="136"/>
        <end position="148"/>
    </location>
</feature>
<dbReference type="GeneID" id="18924241"/>
<dbReference type="Proteomes" id="UP000001072">
    <property type="component" value="Unassembled WGS sequence"/>
</dbReference>
<dbReference type="HOGENOM" id="CLU_1337779_0_0_1"/>
<feature type="region of interest" description="Disordered" evidence="1">
    <location>
        <begin position="43"/>
        <end position="63"/>
    </location>
</feature>
<accession>F4S1K0</accession>
<reference evidence="3" key="1">
    <citation type="journal article" date="2011" name="Proc. Natl. Acad. Sci. U.S.A.">
        <title>Obligate biotrophy features unraveled by the genomic analysis of rust fungi.</title>
        <authorList>
            <person name="Duplessis S."/>
            <person name="Cuomo C.A."/>
            <person name="Lin Y.-C."/>
            <person name="Aerts A."/>
            <person name="Tisserant E."/>
            <person name="Veneault-Fourrey C."/>
            <person name="Joly D.L."/>
            <person name="Hacquard S."/>
            <person name="Amselem J."/>
            <person name="Cantarel B.L."/>
            <person name="Chiu R."/>
            <person name="Coutinho P.M."/>
            <person name="Feau N."/>
            <person name="Field M."/>
            <person name="Frey P."/>
            <person name="Gelhaye E."/>
            <person name="Goldberg J."/>
            <person name="Grabherr M.G."/>
            <person name="Kodira C.D."/>
            <person name="Kohler A."/>
            <person name="Kuees U."/>
            <person name="Lindquist E.A."/>
            <person name="Lucas S.M."/>
            <person name="Mago R."/>
            <person name="Mauceli E."/>
            <person name="Morin E."/>
            <person name="Murat C."/>
            <person name="Pangilinan J.L."/>
            <person name="Park R."/>
            <person name="Pearson M."/>
            <person name="Quesneville H."/>
            <person name="Rouhier N."/>
            <person name="Sakthikumar S."/>
            <person name="Salamov A.A."/>
            <person name="Schmutz J."/>
            <person name="Selles B."/>
            <person name="Shapiro H."/>
            <person name="Tanguay P."/>
            <person name="Tuskan G.A."/>
            <person name="Henrissat B."/>
            <person name="Van de Peer Y."/>
            <person name="Rouze P."/>
            <person name="Ellis J.G."/>
            <person name="Dodds P.N."/>
            <person name="Schein J.E."/>
            <person name="Zhong S."/>
            <person name="Hamelin R.C."/>
            <person name="Grigoriev I.V."/>
            <person name="Szabo L.J."/>
            <person name="Martin F."/>
        </authorList>
    </citation>
    <scope>NUCLEOTIDE SEQUENCE [LARGE SCALE GENOMIC DNA]</scope>
    <source>
        <strain evidence="3">98AG31 / pathotype 3-4-7</strain>
    </source>
</reference>
<dbReference type="AlphaFoldDB" id="F4S1K0"/>
<dbReference type="InParanoid" id="F4S1K0"/>
<evidence type="ECO:0000256" key="1">
    <source>
        <dbReference type="SAM" id="MobiDB-lite"/>
    </source>
</evidence>
<dbReference type="VEuPathDB" id="FungiDB:MELLADRAFT_110956"/>
<organism evidence="3">
    <name type="scientific">Melampsora larici-populina (strain 98AG31 / pathotype 3-4-7)</name>
    <name type="common">Poplar leaf rust fungus</name>
    <dbReference type="NCBI Taxonomy" id="747676"/>
    <lineage>
        <taxon>Eukaryota</taxon>
        <taxon>Fungi</taxon>
        <taxon>Dikarya</taxon>
        <taxon>Basidiomycota</taxon>
        <taxon>Pucciniomycotina</taxon>
        <taxon>Pucciniomycetes</taxon>
        <taxon>Pucciniales</taxon>
        <taxon>Melampsoraceae</taxon>
        <taxon>Melampsora</taxon>
    </lineage>
</organism>
<evidence type="ECO:0000313" key="3">
    <source>
        <dbReference type="Proteomes" id="UP000001072"/>
    </source>
</evidence>
<sequence length="205" mass="23051">MIVGFMLIIYVSIQNQKLDETLTKILQITQRTDRLLNSNQVLTSARSPTATDRHPPASYPSVLTQELNSPNLVLQNFYRSSNLDAAQSRSHSTNRAHSSASFPFVKKHPKSHRFSLSHSPNVSRMSHYPKSFQPDRSSHSKDQEHIVDIPDNPSENILRDSPSTRDRPGSLPAVPERSRLSSLIRQSHPHIILAHASDPVLSTRP</sequence>
<dbReference type="KEGG" id="mlr:MELLADRAFT_110956"/>
<dbReference type="EMBL" id="GL883138">
    <property type="protein sequence ID" value="EGG01492.1"/>
    <property type="molecule type" value="Genomic_DNA"/>
</dbReference>
<name>F4S1K0_MELLP</name>
<protein>
    <submittedName>
        <fullName evidence="2">Uncharacterized protein</fullName>
    </submittedName>
</protein>
<gene>
    <name evidence="2" type="ORF">MELLADRAFT_110956</name>
</gene>
<feature type="region of interest" description="Disordered" evidence="1">
    <location>
        <begin position="85"/>
        <end position="177"/>
    </location>
</feature>